<protein>
    <recommendedName>
        <fullName evidence="3">B box-type domain-containing protein</fullName>
    </recommendedName>
</protein>
<proteinExistence type="predicted"/>
<dbReference type="Proteomes" id="UP000681967">
    <property type="component" value="Unassembled WGS sequence"/>
</dbReference>
<dbReference type="GO" id="GO:0008270">
    <property type="term" value="F:zinc ion binding"/>
    <property type="evidence" value="ECO:0007669"/>
    <property type="project" value="UniProtKB-KW"/>
</dbReference>
<dbReference type="PROSITE" id="PS50119">
    <property type="entry name" value="ZF_BBOX"/>
    <property type="match status" value="1"/>
</dbReference>
<comment type="caution">
    <text evidence="4">The sequence shown here is derived from an EMBL/GenBank/DDBJ whole genome shotgun (WGS) entry which is preliminary data.</text>
</comment>
<dbReference type="SUPFAM" id="SSF57845">
    <property type="entry name" value="B-box zinc-binding domain"/>
    <property type="match status" value="1"/>
</dbReference>
<name>A0A8S3CDC8_9BILA</name>
<gene>
    <name evidence="4" type="ORF">BYL167_LOCUS51467</name>
</gene>
<dbReference type="Gene3D" id="3.30.160.60">
    <property type="entry name" value="Classic Zinc Finger"/>
    <property type="match status" value="1"/>
</dbReference>
<organism evidence="4 5">
    <name type="scientific">Rotaria magnacalcarata</name>
    <dbReference type="NCBI Taxonomy" id="392030"/>
    <lineage>
        <taxon>Eukaryota</taxon>
        <taxon>Metazoa</taxon>
        <taxon>Spiralia</taxon>
        <taxon>Gnathifera</taxon>
        <taxon>Rotifera</taxon>
        <taxon>Eurotatoria</taxon>
        <taxon>Bdelloidea</taxon>
        <taxon>Philodinida</taxon>
        <taxon>Philodinidae</taxon>
        <taxon>Rotaria</taxon>
    </lineage>
</organism>
<reference evidence="4" key="1">
    <citation type="submission" date="2021-02" db="EMBL/GenBank/DDBJ databases">
        <authorList>
            <person name="Nowell W R."/>
        </authorList>
    </citation>
    <scope>NUCLEOTIDE SEQUENCE</scope>
</reference>
<dbReference type="AlphaFoldDB" id="A0A8S3CDC8"/>
<accession>A0A8S3CDC8</accession>
<evidence type="ECO:0000256" key="2">
    <source>
        <dbReference type="SAM" id="MobiDB-lite"/>
    </source>
</evidence>
<keyword evidence="1" id="KW-0863">Zinc-finger</keyword>
<evidence type="ECO:0000313" key="4">
    <source>
        <dbReference type="EMBL" id="CAF4884130.1"/>
    </source>
</evidence>
<feature type="compositionally biased region" description="Polar residues" evidence="2">
    <location>
        <begin position="158"/>
        <end position="171"/>
    </location>
</feature>
<dbReference type="EMBL" id="CAJOBH010162625">
    <property type="protein sequence ID" value="CAF4884130.1"/>
    <property type="molecule type" value="Genomic_DNA"/>
</dbReference>
<feature type="non-terminal residue" evidence="4">
    <location>
        <position position="1"/>
    </location>
</feature>
<dbReference type="Pfam" id="PF22586">
    <property type="entry name" value="ANCHR-like_BBOX"/>
    <property type="match status" value="1"/>
</dbReference>
<evidence type="ECO:0000259" key="3">
    <source>
        <dbReference type="PROSITE" id="PS50119"/>
    </source>
</evidence>
<feature type="region of interest" description="Disordered" evidence="2">
    <location>
        <begin position="158"/>
        <end position="179"/>
    </location>
</feature>
<sequence length="179" mass="20425">MLSKAIVYCIQCNSLQCISCEKQMHNSGHLKHHERLNLDAINNERCSIDPSHPAVFYCSTCSLLFCYSCYESRHQNTNGSEHKLQKCREKQKDIVENDNACSQTKGKTIYPELFSTANNNDTQKHSSSSTFADIPLDNHDAQFISPSDQQINLMQTRISPNVTSQQKQNAHYISKREHS</sequence>
<keyword evidence="1" id="KW-0862">Zinc</keyword>
<evidence type="ECO:0000313" key="5">
    <source>
        <dbReference type="Proteomes" id="UP000681967"/>
    </source>
</evidence>
<dbReference type="InterPro" id="IPR000315">
    <property type="entry name" value="Znf_B-box"/>
</dbReference>
<evidence type="ECO:0000256" key="1">
    <source>
        <dbReference type="PROSITE-ProRule" id="PRU00024"/>
    </source>
</evidence>
<keyword evidence="1" id="KW-0479">Metal-binding</keyword>
<feature type="domain" description="B box-type" evidence="3">
    <location>
        <begin position="41"/>
        <end position="87"/>
    </location>
</feature>